<comment type="caution">
    <text evidence="2">The sequence shown here is derived from an EMBL/GenBank/DDBJ whole genome shotgun (WGS) entry which is preliminary data.</text>
</comment>
<dbReference type="Proteomes" id="UP001150904">
    <property type="component" value="Unassembled WGS sequence"/>
</dbReference>
<dbReference type="RefSeq" id="XP_058313286.1">
    <property type="nucleotide sequence ID" value="XM_058447875.1"/>
</dbReference>
<keyword evidence="3" id="KW-1185">Reference proteome</keyword>
<evidence type="ECO:0000256" key="1">
    <source>
        <dbReference type="SAM" id="MobiDB-lite"/>
    </source>
</evidence>
<protein>
    <submittedName>
        <fullName evidence="2">Uncharacterized protein</fullName>
    </submittedName>
</protein>
<accession>A0A9W9NF92</accession>
<reference evidence="2" key="2">
    <citation type="journal article" date="2023" name="IMA Fungus">
        <title>Comparative genomic study of the Penicillium genus elucidates a diverse pangenome and 15 lateral gene transfer events.</title>
        <authorList>
            <person name="Petersen C."/>
            <person name="Sorensen T."/>
            <person name="Nielsen M.R."/>
            <person name="Sondergaard T.E."/>
            <person name="Sorensen J.L."/>
            <person name="Fitzpatrick D.A."/>
            <person name="Frisvad J.C."/>
            <person name="Nielsen K.L."/>
        </authorList>
    </citation>
    <scope>NUCLEOTIDE SEQUENCE</scope>
    <source>
        <strain evidence="2">IBT 15544</strain>
    </source>
</reference>
<feature type="region of interest" description="Disordered" evidence="1">
    <location>
        <begin position="1"/>
        <end position="31"/>
    </location>
</feature>
<dbReference type="GeneID" id="83175175"/>
<organism evidence="2 3">
    <name type="scientific">Penicillium cinerascens</name>
    <dbReference type="NCBI Taxonomy" id="70096"/>
    <lineage>
        <taxon>Eukaryota</taxon>
        <taxon>Fungi</taxon>
        <taxon>Dikarya</taxon>
        <taxon>Ascomycota</taxon>
        <taxon>Pezizomycotina</taxon>
        <taxon>Eurotiomycetes</taxon>
        <taxon>Eurotiomycetidae</taxon>
        <taxon>Eurotiales</taxon>
        <taxon>Aspergillaceae</taxon>
        <taxon>Penicillium</taxon>
    </lineage>
</organism>
<dbReference type="AlphaFoldDB" id="A0A9W9NF92"/>
<sequence length="83" mass="9145">MDGIRLVGQHHGPRMGFTAASLGSNRRIGPKRSQADELCRPQLASSASPMSAEIAEYRKIFAFVGYLTTNLACLCQYLLDEKE</sequence>
<evidence type="ECO:0000313" key="3">
    <source>
        <dbReference type="Proteomes" id="UP001150904"/>
    </source>
</evidence>
<reference evidence="2" key="1">
    <citation type="submission" date="2022-12" db="EMBL/GenBank/DDBJ databases">
        <authorList>
            <person name="Petersen C."/>
        </authorList>
    </citation>
    <scope>NUCLEOTIDE SEQUENCE</scope>
    <source>
        <strain evidence="2">IBT 15544</strain>
    </source>
</reference>
<name>A0A9W9NF92_9EURO</name>
<dbReference type="EMBL" id="JAPQKR010000004">
    <property type="protein sequence ID" value="KAJ5218713.1"/>
    <property type="molecule type" value="Genomic_DNA"/>
</dbReference>
<gene>
    <name evidence="2" type="ORF">N7498_000812</name>
</gene>
<evidence type="ECO:0000313" key="2">
    <source>
        <dbReference type="EMBL" id="KAJ5218713.1"/>
    </source>
</evidence>
<proteinExistence type="predicted"/>